<feature type="transmembrane region" description="Helical" evidence="9">
    <location>
        <begin position="434"/>
        <end position="455"/>
    </location>
</feature>
<sequence length="458" mass="48095">MSGAPWLARQGQAGPRWRCETRAGARRMAREEGLIRQITPWGIWVLAVNGMIGAGIFAVPAGAAAAMGGWSPLIYLVCAALLGVIIACFAEIATRFRETGGPVLYVSTAFGRFAGYQTGMAVYATRVTAFGANVNLLVATFGFFWADAAEGPVRIVLIALVVGALALLNISGARPAMQAMGALTLLKFLPLLALAGVGLFFIDPGLFPQAGDQFALPAFSAWGAAALLVIYAFVGWESALIPAGETKNPARAMPLGLFWALGVVAVLYVVIQTVAVGVLPDLATSERALVDVAAVLFGPVGALFLTAGVIVSVGGNIAGTMVTAPRLTYAMAREQTLPAWFGKVDEKRHTPSHSIVFFAGLGFVLAVFGSFVWLAMISAFVRVLVYLACIAAMPRLRRIAPQAEGGFVVPWGWTIPLLAVGGSLVLLSQVGWQSIAYTGLYLAGAAALYAMMGWLKAR</sequence>
<evidence type="ECO:0000256" key="2">
    <source>
        <dbReference type="ARBA" id="ARBA00008220"/>
    </source>
</evidence>
<keyword evidence="4" id="KW-1003">Cell membrane</keyword>
<keyword evidence="5 9" id="KW-0812">Transmembrane</keyword>
<dbReference type="PANTHER" id="PTHR42770:SF18">
    <property type="entry name" value="ARGININE_AGMATINE ANTIPORTER"/>
    <property type="match status" value="1"/>
</dbReference>
<accession>A0A5M6ZKZ3</accession>
<evidence type="ECO:0000256" key="1">
    <source>
        <dbReference type="ARBA" id="ARBA00004651"/>
    </source>
</evidence>
<dbReference type="EMBL" id="VWOJ01000001">
    <property type="protein sequence ID" value="KAA5804980.1"/>
    <property type="molecule type" value="Genomic_DNA"/>
</dbReference>
<comment type="caution">
    <text evidence="10">The sequence shown here is derived from an EMBL/GenBank/DDBJ whole genome shotgun (WGS) entry which is preliminary data.</text>
</comment>
<dbReference type="InterPro" id="IPR002293">
    <property type="entry name" value="AA/rel_permease1"/>
</dbReference>
<feature type="transmembrane region" description="Helical" evidence="9">
    <location>
        <begin position="127"/>
        <end position="146"/>
    </location>
</feature>
<evidence type="ECO:0000256" key="9">
    <source>
        <dbReference type="SAM" id="Phobius"/>
    </source>
</evidence>
<name>A0A5M6ZKZ3_9PROT</name>
<comment type="similarity">
    <text evidence="2">Belongs to the amino acid-polyamine-organocation (APC) superfamily. Basic amino acid/polyamine antiporter (APA) (TC 2.A.3.2) family.</text>
</comment>
<feature type="transmembrane region" description="Helical" evidence="9">
    <location>
        <begin position="73"/>
        <end position="93"/>
    </location>
</feature>
<proteinExistence type="inferred from homology"/>
<evidence type="ECO:0000256" key="8">
    <source>
        <dbReference type="ARBA" id="ARBA00045636"/>
    </source>
</evidence>
<evidence type="ECO:0000313" key="11">
    <source>
        <dbReference type="Proteomes" id="UP000325122"/>
    </source>
</evidence>
<evidence type="ECO:0000256" key="5">
    <source>
        <dbReference type="ARBA" id="ARBA00022692"/>
    </source>
</evidence>
<feature type="transmembrane region" description="Helical" evidence="9">
    <location>
        <begin position="182"/>
        <end position="202"/>
    </location>
</feature>
<evidence type="ECO:0000313" key="10">
    <source>
        <dbReference type="EMBL" id="KAA5804980.1"/>
    </source>
</evidence>
<keyword evidence="11" id="KW-1185">Reference proteome</keyword>
<feature type="transmembrane region" description="Helical" evidence="9">
    <location>
        <begin position="152"/>
        <end position="170"/>
    </location>
</feature>
<dbReference type="AlphaFoldDB" id="A0A5M6ZKZ3"/>
<dbReference type="InterPro" id="IPR050367">
    <property type="entry name" value="APC_superfamily"/>
</dbReference>
<organism evidence="10 11">
    <name type="scientific">Alkalicaulis satelles</name>
    <dbReference type="NCBI Taxonomy" id="2609175"/>
    <lineage>
        <taxon>Bacteria</taxon>
        <taxon>Pseudomonadati</taxon>
        <taxon>Pseudomonadota</taxon>
        <taxon>Alphaproteobacteria</taxon>
        <taxon>Maricaulales</taxon>
        <taxon>Maricaulaceae</taxon>
        <taxon>Alkalicaulis</taxon>
    </lineage>
</organism>
<dbReference type="PANTHER" id="PTHR42770">
    <property type="entry name" value="AMINO ACID TRANSPORTER-RELATED"/>
    <property type="match status" value="1"/>
</dbReference>
<dbReference type="Proteomes" id="UP000325122">
    <property type="component" value="Unassembled WGS sequence"/>
</dbReference>
<dbReference type="PIRSF" id="PIRSF006060">
    <property type="entry name" value="AA_transporter"/>
    <property type="match status" value="1"/>
</dbReference>
<dbReference type="Gene3D" id="1.20.1740.10">
    <property type="entry name" value="Amino acid/polyamine transporter I"/>
    <property type="match status" value="1"/>
</dbReference>
<evidence type="ECO:0000256" key="4">
    <source>
        <dbReference type="ARBA" id="ARBA00022475"/>
    </source>
</evidence>
<feature type="transmembrane region" description="Helical" evidence="9">
    <location>
        <begin position="214"/>
        <end position="234"/>
    </location>
</feature>
<dbReference type="Pfam" id="PF13520">
    <property type="entry name" value="AA_permease_2"/>
    <property type="match status" value="1"/>
</dbReference>
<gene>
    <name evidence="10" type="ORF">F1654_03010</name>
</gene>
<evidence type="ECO:0000256" key="7">
    <source>
        <dbReference type="ARBA" id="ARBA00023136"/>
    </source>
</evidence>
<comment type="function">
    <text evidence="8">Major component of the acid-resistance (AR) system allowing enteric pathogens to survive the acidic environment in the stomach. Exchanges extracellular arginine for its intracellular decarboxylation product agmatine (Agm) thereby expelling intracellular protons. Probably undergoes several conformational states in order to translocate the substrate across the membrane; keeps the substrate accessible to only 1 side of the membrane at a time by opening and closing 3 membrane-internal gates.</text>
</comment>
<feature type="transmembrane region" description="Helical" evidence="9">
    <location>
        <begin position="255"/>
        <end position="280"/>
    </location>
</feature>
<dbReference type="GO" id="GO:0005886">
    <property type="term" value="C:plasma membrane"/>
    <property type="evidence" value="ECO:0007669"/>
    <property type="project" value="UniProtKB-SubCell"/>
</dbReference>
<feature type="transmembrane region" description="Helical" evidence="9">
    <location>
        <begin position="43"/>
        <end position="67"/>
    </location>
</feature>
<feature type="transmembrane region" description="Helical" evidence="9">
    <location>
        <begin position="355"/>
        <end position="373"/>
    </location>
</feature>
<dbReference type="GO" id="GO:0022857">
    <property type="term" value="F:transmembrane transporter activity"/>
    <property type="evidence" value="ECO:0007669"/>
    <property type="project" value="InterPro"/>
</dbReference>
<evidence type="ECO:0000256" key="6">
    <source>
        <dbReference type="ARBA" id="ARBA00022989"/>
    </source>
</evidence>
<keyword evidence="6 9" id="KW-1133">Transmembrane helix</keyword>
<comment type="subcellular location">
    <subcellularLocation>
        <location evidence="1">Cell membrane</location>
        <topology evidence="1">Multi-pass membrane protein</topology>
    </subcellularLocation>
</comment>
<keyword evidence="7 9" id="KW-0472">Membrane</keyword>
<protein>
    <recommendedName>
        <fullName evidence="3">Arginine/agmatine antiporter</fullName>
    </recommendedName>
</protein>
<evidence type="ECO:0000256" key="3">
    <source>
        <dbReference type="ARBA" id="ARBA00021069"/>
    </source>
</evidence>
<feature type="transmembrane region" description="Helical" evidence="9">
    <location>
        <begin position="408"/>
        <end position="428"/>
    </location>
</feature>
<reference evidence="10 11" key="1">
    <citation type="submission" date="2019-09" db="EMBL/GenBank/DDBJ databases">
        <authorList>
            <person name="Kevbrin V."/>
            <person name="Grouzdev D.S."/>
        </authorList>
    </citation>
    <scope>NUCLEOTIDE SEQUENCE [LARGE SCALE GENOMIC DNA]</scope>
    <source>
        <strain evidence="10 11">G-192</strain>
    </source>
</reference>
<feature type="transmembrane region" description="Helical" evidence="9">
    <location>
        <begin position="292"/>
        <end position="318"/>
    </location>
</feature>